<name>A0AA89BZA6_PINIB</name>
<keyword evidence="2" id="KW-1185">Reference proteome</keyword>
<comment type="caution">
    <text evidence="1">The sequence shown here is derived from an EMBL/GenBank/DDBJ whole genome shotgun (WGS) entry which is preliminary data.</text>
</comment>
<accession>A0AA89BZA6</accession>
<evidence type="ECO:0000313" key="2">
    <source>
        <dbReference type="Proteomes" id="UP001186944"/>
    </source>
</evidence>
<dbReference type="AlphaFoldDB" id="A0AA89BZA6"/>
<evidence type="ECO:0000313" key="1">
    <source>
        <dbReference type="EMBL" id="KAK3099935.1"/>
    </source>
</evidence>
<sequence>MIHDLGNLLKNSDNETDDNDRIFIVSRNPYSRLYAAYIDRVFLPAMKSYALKVAKTNNKTRVSNMTYMESKEQRSYYLYDAYKRVSRQTVIQIQRAYYLDFILFDYDMEPP</sequence>
<reference evidence="1" key="1">
    <citation type="submission" date="2019-08" db="EMBL/GenBank/DDBJ databases">
        <title>The improved chromosome-level genome for the pearl oyster Pinctada fucata martensii using PacBio sequencing and Hi-C.</title>
        <authorList>
            <person name="Zheng Z."/>
        </authorList>
    </citation>
    <scope>NUCLEOTIDE SEQUENCE</scope>
    <source>
        <strain evidence="1">ZZ-2019</strain>
        <tissue evidence="1">Adductor muscle</tissue>
    </source>
</reference>
<gene>
    <name evidence="1" type="ORF">FSP39_012117</name>
</gene>
<proteinExistence type="predicted"/>
<protein>
    <submittedName>
        <fullName evidence="1">Uncharacterized protein</fullName>
    </submittedName>
</protein>
<organism evidence="1 2">
    <name type="scientific">Pinctada imbricata</name>
    <name type="common">Atlantic pearl-oyster</name>
    <name type="synonym">Pinctada martensii</name>
    <dbReference type="NCBI Taxonomy" id="66713"/>
    <lineage>
        <taxon>Eukaryota</taxon>
        <taxon>Metazoa</taxon>
        <taxon>Spiralia</taxon>
        <taxon>Lophotrochozoa</taxon>
        <taxon>Mollusca</taxon>
        <taxon>Bivalvia</taxon>
        <taxon>Autobranchia</taxon>
        <taxon>Pteriomorphia</taxon>
        <taxon>Pterioida</taxon>
        <taxon>Pterioidea</taxon>
        <taxon>Pteriidae</taxon>
        <taxon>Pinctada</taxon>
    </lineage>
</organism>
<dbReference type="EMBL" id="VSWD01000006">
    <property type="protein sequence ID" value="KAK3099935.1"/>
    <property type="molecule type" value="Genomic_DNA"/>
</dbReference>
<dbReference type="Proteomes" id="UP001186944">
    <property type="component" value="Unassembled WGS sequence"/>
</dbReference>